<dbReference type="Gene3D" id="3.30.450.20">
    <property type="entry name" value="PAS domain"/>
    <property type="match status" value="1"/>
</dbReference>
<comment type="caution">
    <text evidence="2">The sequence shown here is derived from an EMBL/GenBank/DDBJ whole genome shotgun (WGS) entry which is preliminary data.</text>
</comment>
<organism evidence="2 3">
    <name type="scientific">Streptomyces coryli</name>
    <dbReference type="NCBI Taxonomy" id="1128680"/>
    <lineage>
        <taxon>Bacteria</taxon>
        <taxon>Bacillati</taxon>
        <taxon>Actinomycetota</taxon>
        <taxon>Actinomycetes</taxon>
        <taxon>Kitasatosporales</taxon>
        <taxon>Streptomycetaceae</taxon>
        <taxon>Streptomyces</taxon>
    </lineage>
</organism>
<protein>
    <submittedName>
        <fullName evidence="2">PAS domain-containing protein</fullName>
    </submittedName>
</protein>
<evidence type="ECO:0000313" key="2">
    <source>
        <dbReference type="EMBL" id="NGN68859.1"/>
    </source>
</evidence>
<dbReference type="RefSeq" id="WP_165243201.1">
    <property type="nucleotide sequence ID" value="NZ_JAAKZV010000237.1"/>
</dbReference>
<evidence type="ECO:0000313" key="3">
    <source>
        <dbReference type="Proteomes" id="UP000481583"/>
    </source>
</evidence>
<dbReference type="Proteomes" id="UP000481583">
    <property type="component" value="Unassembled WGS sequence"/>
</dbReference>
<keyword evidence="3" id="KW-1185">Reference proteome</keyword>
<dbReference type="EMBL" id="JAAKZV010000237">
    <property type="protein sequence ID" value="NGN68859.1"/>
    <property type="molecule type" value="Genomic_DNA"/>
</dbReference>
<gene>
    <name evidence="2" type="ORF">G5C51_33820</name>
</gene>
<dbReference type="InterPro" id="IPR013656">
    <property type="entry name" value="PAS_4"/>
</dbReference>
<dbReference type="SUPFAM" id="SSF55785">
    <property type="entry name" value="PYP-like sensor domain (PAS domain)"/>
    <property type="match status" value="1"/>
</dbReference>
<feature type="domain" description="PAS fold-4" evidence="1">
    <location>
        <begin position="82"/>
        <end position="179"/>
    </location>
</feature>
<proteinExistence type="predicted"/>
<evidence type="ECO:0000259" key="1">
    <source>
        <dbReference type="Pfam" id="PF08448"/>
    </source>
</evidence>
<name>A0A6G4U9F0_9ACTN</name>
<dbReference type="SUPFAM" id="SSF55781">
    <property type="entry name" value="GAF domain-like"/>
    <property type="match status" value="1"/>
</dbReference>
<dbReference type="Pfam" id="PF08448">
    <property type="entry name" value="PAS_4"/>
    <property type="match status" value="1"/>
</dbReference>
<dbReference type="InterPro" id="IPR035965">
    <property type="entry name" value="PAS-like_dom_sf"/>
</dbReference>
<accession>A0A6G4U9F0</accession>
<dbReference type="InterPro" id="IPR029016">
    <property type="entry name" value="GAF-like_dom_sf"/>
</dbReference>
<sequence>MAEADEYGVELHDFRKRVEELLAARSLPDGARPSTLDAALVELQYAADVLWPRYEELAAGRRKRKGSTDARELPLLRGVYQRMPFAVVLLDKEGVIRRVNFAAGQLFGMRSGYATGRKLTGSLAHESRAPLRSQLAAVARGEGDRSLVVHVMGTPEGEGPGGAGALRATLTGLRTPGEPETVVLAAFQPLDDGAAAAAAPGGRTERRPRPDLAEVSRHAELLDLVDDVATVLFRSAAAGPQARLARAAEALHGRFADWVIADYVHPGGRALERVAALGPADGDPADAQLLAAQDPEAVPLIGEAARAGASALQVRPEDVEALGTLEGGTAVLAMTGATSLLCVPLPLPSGTVRGVLTLLRCGPRRAFELAEAGALDRISRHVALALHVS</sequence>
<dbReference type="Gene3D" id="3.30.450.40">
    <property type="match status" value="1"/>
</dbReference>
<reference evidence="2 3" key="1">
    <citation type="submission" date="2020-02" db="EMBL/GenBank/DDBJ databases">
        <title>Whole-genome analyses of novel actinobacteria.</title>
        <authorList>
            <person name="Sahin N."/>
        </authorList>
    </citation>
    <scope>NUCLEOTIDE SEQUENCE [LARGE SCALE GENOMIC DNA]</scope>
    <source>
        <strain evidence="2 3">A7024</strain>
    </source>
</reference>
<dbReference type="AlphaFoldDB" id="A0A6G4U9F0"/>